<dbReference type="InterPro" id="IPR046170">
    <property type="entry name" value="DUF6172"/>
</dbReference>
<dbReference type="Proteomes" id="UP001597375">
    <property type="component" value="Unassembled WGS sequence"/>
</dbReference>
<dbReference type="Pfam" id="PF19669">
    <property type="entry name" value="DUF6172"/>
    <property type="match status" value="1"/>
</dbReference>
<sequence>MKKSFPLTSPNHKPARVVESVKAEIRKYLKRERRKTLPEDVDFWDFDCRAGKAPETAEAVHVSELTKPIDIAAQEGWEAVYIEILAKPGRRTKSQGSSTDNSAAPSEAEDDELPH</sequence>
<feature type="region of interest" description="Disordered" evidence="1">
    <location>
        <begin position="88"/>
        <end position="115"/>
    </location>
</feature>
<dbReference type="RefSeq" id="WP_386820772.1">
    <property type="nucleotide sequence ID" value="NZ_JBHUIT010000031.1"/>
</dbReference>
<comment type="caution">
    <text evidence="2">The sequence shown here is derived from an EMBL/GenBank/DDBJ whole genome shotgun (WGS) entry which is preliminary data.</text>
</comment>
<feature type="compositionally biased region" description="Polar residues" evidence="1">
    <location>
        <begin position="94"/>
        <end position="104"/>
    </location>
</feature>
<name>A0ABW5D8R0_9BACT</name>
<evidence type="ECO:0000313" key="2">
    <source>
        <dbReference type="EMBL" id="MFD2257473.1"/>
    </source>
</evidence>
<proteinExistence type="predicted"/>
<dbReference type="EMBL" id="JBHUIT010000031">
    <property type="protein sequence ID" value="MFD2257473.1"/>
    <property type="molecule type" value="Genomic_DNA"/>
</dbReference>
<evidence type="ECO:0000313" key="3">
    <source>
        <dbReference type="Proteomes" id="UP001597375"/>
    </source>
</evidence>
<organism evidence="2 3">
    <name type="scientific">Luteolibacter algae</name>
    <dbReference type="NCBI Taxonomy" id="454151"/>
    <lineage>
        <taxon>Bacteria</taxon>
        <taxon>Pseudomonadati</taxon>
        <taxon>Verrucomicrobiota</taxon>
        <taxon>Verrucomicrobiia</taxon>
        <taxon>Verrucomicrobiales</taxon>
        <taxon>Verrucomicrobiaceae</taxon>
        <taxon>Luteolibacter</taxon>
    </lineage>
</organism>
<gene>
    <name evidence="2" type="ORF">ACFSSA_12385</name>
</gene>
<protein>
    <submittedName>
        <fullName evidence="2">DUF6172 family protein</fullName>
    </submittedName>
</protein>
<reference evidence="3" key="1">
    <citation type="journal article" date="2019" name="Int. J. Syst. Evol. Microbiol.">
        <title>The Global Catalogue of Microorganisms (GCM) 10K type strain sequencing project: providing services to taxonomists for standard genome sequencing and annotation.</title>
        <authorList>
            <consortium name="The Broad Institute Genomics Platform"/>
            <consortium name="The Broad Institute Genome Sequencing Center for Infectious Disease"/>
            <person name="Wu L."/>
            <person name="Ma J."/>
        </authorList>
    </citation>
    <scope>NUCLEOTIDE SEQUENCE [LARGE SCALE GENOMIC DNA]</scope>
    <source>
        <strain evidence="3">CGMCC 4.7106</strain>
    </source>
</reference>
<keyword evidence="3" id="KW-1185">Reference proteome</keyword>
<evidence type="ECO:0000256" key="1">
    <source>
        <dbReference type="SAM" id="MobiDB-lite"/>
    </source>
</evidence>
<accession>A0ABW5D8R0</accession>